<keyword evidence="2 6" id="KW-0812">Transmembrane</keyword>
<dbReference type="Proteomes" id="UP000023430">
    <property type="component" value="Unassembled WGS sequence"/>
</dbReference>
<evidence type="ECO:0000256" key="2">
    <source>
        <dbReference type="ARBA" id="ARBA00022692"/>
    </source>
</evidence>
<feature type="transmembrane region" description="Helical" evidence="6">
    <location>
        <begin position="171"/>
        <end position="190"/>
    </location>
</feature>
<evidence type="ECO:0000256" key="1">
    <source>
        <dbReference type="ARBA" id="ARBA00004370"/>
    </source>
</evidence>
<dbReference type="GO" id="GO:0016020">
    <property type="term" value="C:membrane"/>
    <property type="evidence" value="ECO:0007669"/>
    <property type="project" value="UniProtKB-SubCell"/>
</dbReference>
<protein>
    <submittedName>
        <fullName evidence="8">Mechanosensitive ion channel protein MscS</fullName>
    </submittedName>
</protein>
<evidence type="ECO:0000256" key="6">
    <source>
        <dbReference type="SAM" id="Phobius"/>
    </source>
</evidence>
<reference evidence="8 9" key="1">
    <citation type="submission" date="2014-01" db="EMBL/GenBank/DDBJ databases">
        <title>Roseivivax isoporae LMG 25204 Genome Sequencing.</title>
        <authorList>
            <person name="Lai Q."/>
            <person name="Li G."/>
            <person name="Shao Z."/>
        </authorList>
    </citation>
    <scope>NUCLEOTIDE SEQUENCE [LARGE SCALE GENOMIC DNA]</scope>
    <source>
        <strain evidence="8 9">LMG 25204</strain>
    </source>
</reference>
<dbReference type="eggNOG" id="COG0668">
    <property type="taxonomic scope" value="Bacteria"/>
</dbReference>
<sequence>MESARDLWARLAAALDRAPDVVLPLAQVALAVAIALALHRLAFRMALTRIDGRRDMRAALLRRARRPLRLVALLTALLLTLPQVSMAPDLGGAIWHAVLVLVILLIGWTLILITNFVTERSLQRQRLDLEDNLMARKRVTQVRVLRRAIEILLGMVTVAVALMTFESVRRYGVSLFASAGAAGLVLGLAARPVLSNLIAGIQIAITQPIRLEDVVIVENEWGWVEEIFATYVVVRLWDWRRMVVPLSYFIENPFQNWTRETASIIGSVYWYADYTLPVAEMRAKLEEVVEASALWDGKVKVLQVVGTDKDTIHLRGLMSARTSPLNWDLRCEVREKMLDWLQREHPEALPRLRGELSPTPEPAERRAAEPPRPGQETGPDGDGQ</sequence>
<dbReference type="Gene3D" id="1.10.287.1260">
    <property type="match status" value="1"/>
</dbReference>
<dbReference type="PANTHER" id="PTHR30566">
    <property type="entry name" value="YNAI-RELATED MECHANOSENSITIVE ION CHANNEL"/>
    <property type="match status" value="1"/>
</dbReference>
<evidence type="ECO:0000256" key="3">
    <source>
        <dbReference type="ARBA" id="ARBA00022989"/>
    </source>
</evidence>
<dbReference type="GO" id="GO:0008381">
    <property type="term" value="F:mechanosensitive monoatomic ion channel activity"/>
    <property type="evidence" value="ECO:0007669"/>
    <property type="project" value="UniProtKB-ARBA"/>
</dbReference>
<keyword evidence="9" id="KW-1185">Reference proteome</keyword>
<evidence type="ECO:0000256" key="4">
    <source>
        <dbReference type="ARBA" id="ARBA00023136"/>
    </source>
</evidence>
<dbReference type="STRING" id="1449351.RISW2_03540"/>
<dbReference type="SUPFAM" id="SSF50182">
    <property type="entry name" value="Sm-like ribonucleoproteins"/>
    <property type="match status" value="1"/>
</dbReference>
<feature type="transmembrane region" description="Helical" evidence="6">
    <location>
        <begin position="93"/>
        <end position="117"/>
    </location>
</feature>
<dbReference type="Pfam" id="PF00924">
    <property type="entry name" value="MS_channel_2nd"/>
    <property type="match status" value="1"/>
</dbReference>
<feature type="region of interest" description="Disordered" evidence="5">
    <location>
        <begin position="349"/>
        <end position="384"/>
    </location>
</feature>
<dbReference type="PANTHER" id="PTHR30566:SF25">
    <property type="entry name" value="INNER MEMBRANE PROTEIN"/>
    <property type="match status" value="1"/>
</dbReference>
<dbReference type="PATRIC" id="fig|1449351.3.peg.2074"/>
<evidence type="ECO:0000313" key="8">
    <source>
        <dbReference type="EMBL" id="ETX29027.1"/>
    </source>
</evidence>
<accession>X7F821</accession>
<dbReference type="InterPro" id="IPR006685">
    <property type="entry name" value="MscS_channel_2nd"/>
</dbReference>
<dbReference type="InterPro" id="IPR010920">
    <property type="entry name" value="LSM_dom_sf"/>
</dbReference>
<evidence type="ECO:0000259" key="7">
    <source>
        <dbReference type="Pfam" id="PF00924"/>
    </source>
</evidence>
<name>X7F821_9RHOB</name>
<evidence type="ECO:0000256" key="5">
    <source>
        <dbReference type="SAM" id="MobiDB-lite"/>
    </source>
</evidence>
<proteinExistence type="predicted"/>
<dbReference type="AlphaFoldDB" id="X7F821"/>
<dbReference type="EMBL" id="JAME01000013">
    <property type="protein sequence ID" value="ETX29027.1"/>
    <property type="molecule type" value="Genomic_DNA"/>
</dbReference>
<comment type="caution">
    <text evidence="8">The sequence shown here is derived from an EMBL/GenBank/DDBJ whole genome shotgun (WGS) entry which is preliminary data.</text>
</comment>
<feature type="transmembrane region" description="Helical" evidence="6">
    <location>
        <begin position="25"/>
        <end position="47"/>
    </location>
</feature>
<keyword evidence="3 6" id="KW-1133">Transmembrane helix</keyword>
<dbReference type="InterPro" id="IPR023408">
    <property type="entry name" value="MscS_beta-dom_sf"/>
</dbReference>
<evidence type="ECO:0000313" key="9">
    <source>
        <dbReference type="Proteomes" id="UP000023430"/>
    </source>
</evidence>
<dbReference type="RefSeq" id="WP_084615327.1">
    <property type="nucleotide sequence ID" value="NZ_JAME01000013.1"/>
</dbReference>
<feature type="transmembrane region" description="Helical" evidence="6">
    <location>
        <begin position="68"/>
        <end position="87"/>
    </location>
</feature>
<feature type="domain" description="Mechanosensitive ion channel MscS" evidence="7">
    <location>
        <begin position="193"/>
        <end position="259"/>
    </location>
</feature>
<organism evidence="8 9">
    <name type="scientific">Roseivivax isoporae LMG 25204</name>
    <dbReference type="NCBI Taxonomy" id="1449351"/>
    <lineage>
        <taxon>Bacteria</taxon>
        <taxon>Pseudomonadati</taxon>
        <taxon>Pseudomonadota</taxon>
        <taxon>Alphaproteobacteria</taxon>
        <taxon>Rhodobacterales</taxon>
        <taxon>Roseobacteraceae</taxon>
        <taxon>Roseivivax</taxon>
    </lineage>
</organism>
<gene>
    <name evidence="8" type="ORF">RISW2_03540</name>
</gene>
<feature type="transmembrane region" description="Helical" evidence="6">
    <location>
        <begin position="144"/>
        <end position="165"/>
    </location>
</feature>
<dbReference type="Gene3D" id="2.30.30.60">
    <property type="match status" value="1"/>
</dbReference>
<comment type="subcellular location">
    <subcellularLocation>
        <location evidence="1">Membrane</location>
    </subcellularLocation>
</comment>
<keyword evidence="4 6" id="KW-0472">Membrane</keyword>